<evidence type="ECO:0000256" key="4">
    <source>
        <dbReference type="ARBA" id="ARBA00023157"/>
    </source>
</evidence>
<dbReference type="GO" id="GO:0006874">
    <property type="term" value="P:intracellular calcium ion homeostasis"/>
    <property type="evidence" value="ECO:0007669"/>
    <property type="project" value="TreeGrafter"/>
</dbReference>
<dbReference type="Proteomes" id="UP000694892">
    <property type="component" value="Chromosome 3L"/>
</dbReference>
<evidence type="ECO:0000313" key="7">
    <source>
        <dbReference type="Proteomes" id="UP000694892"/>
    </source>
</evidence>
<dbReference type="GO" id="GO:0005615">
    <property type="term" value="C:extracellular space"/>
    <property type="evidence" value="ECO:0007669"/>
    <property type="project" value="TreeGrafter"/>
</dbReference>
<evidence type="ECO:0000256" key="3">
    <source>
        <dbReference type="ARBA" id="ARBA00022702"/>
    </source>
</evidence>
<keyword evidence="5" id="KW-0732">Signal</keyword>
<evidence type="ECO:0000256" key="1">
    <source>
        <dbReference type="ARBA" id="ARBA00008693"/>
    </source>
</evidence>
<feature type="signal peptide" evidence="5">
    <location>
        <begin position="1"/>
        <end position="21"/>
    </location>
</feature>
<organism evidence="6 7">
    <name type="scientific">Xenopus laevis</name>
    <name type="common">African clawed frog</name>
    <dbReference type="NCBI Taxonomy" id="8355"/>
    <lineage>
        <taxon>Eukaryota</taxon>
        <taxon>Metazoa</taxon>
        <taxon>Chordata</taxon>
        <taxon>Craniata</taxon>
        <taxon>Vertebrata</taxon>
        <taxon>Euteleostomi</taxon>
        <taxon>Amphibia</taxon>
        <taxon>Batrachia</taxon>
        <taxon>Anura</taxon>
        <taxon>Pipoidea</taxon>
        <taxon>Pipidae</taxon>
        <taxon>Xenopodinae</taxon>
        <taxon>Xenopus</taxon>
        <taxon>Xenopus</taxon>
    </lineage>
</organism>
<evidence type="ECO:0000313" key="6">
    <source>
        <dbReference type="EMBL" id="OCT90052.1"/>
    </source>
</evidence>
<dbReference type="AlphaFoldDB" id="A0A974DDW5"/>
<keyword evidence="4" id="KW-1015">Disulfide bond</keyword>
<dbReference type="GO" id="GO:0005179">
    <property type="term" value="F:hormone activity"/>
    <property type="evidence" value="ECO:0007669"/>
    <property type="project" value="UniProtKB-KW"/>
</dbReference>
<keyword evidence="3" id="KW-0372">Hormone</keyword>
<name>A0A974DDW5_XENLA</name>
<reference evidence="7" key="1">
    <citation type="journal article" date="2016" name="Nature">
        <title>Genome evolution in the allotetraploid frog Xenopus laevis.</title>
        <authorList>
            <person name="Session A.M."/>
            <person name="Uno Y."/>
            <person name="Kwon T."/>
            <person name="Chapman J.A."/>
            <person name="Toyoda A."/>
            <person name="Takahashi S."/>
            <person name="Fukui A."/>
            <person name="Hikosaka A."/>
            <person name="Suzuki A."/>
            <person name="Kondo M."/>
            <person name="van Heeringen S.J."/>
            <person name="Quigley I."/>
            <person name="Heinz S."/>
            <person name="Ogino H."/>
            <person name="Ochi H."/>
            <person name="Hellsten U."/>
            <person name="Lyons J.B."/>
            <person name="Simakov O."/>
            <person name="Putnam N."/>
            <person name="Stites J."/>
            <person name="Kuroki Y."/>
            <person name="Tanaka T."/>
            <person name="Michiue T."/>
            <person name="Watanabe M."/>
            <person name="Bogdanovic O."/>
            <person name="Lister R."/>
            <person name="Georgiou G."/>
            <person name="Paranjpe S.S."/>
            <person name="van Kruijsbergen I."/>
            <person name="Shu S."/>
            <person name="Carlson J."/>
            <person name="Kinoshita T."/>
            <person name="Ohta Y."/>
            <person name="Mawaribuchi S."/>
            <person name="Jenkins J."/>
            <person name="Grimwood J."/>
            <person name="Schmutz J."/>
            <person name="Mitros T."/>
            <person name="Mozaffari S.V."/>
            <person name="Suzuki Y."/>
            <person name="Haramoto Y."/>
            <person name="Yamamoto T.S."/>
            <person name="Takagi C."/>
            <person name="Heald R."/>
            <person name="Miller K."/>
            <person name="Haudenschild C."/>
            <person name="Kitzman J."/>
            <person name="Nakayama T."/>
            <person name="Izutsu Y."/>
            <person name="Robert J."/>
            <person name="Fortriede J."/>
            <person name="Burns K."/>
            <person name="Lotay V."/>
            <person name="Karimi K."/>
            <person name="Yasuoka Y."/>
            <person name="Dichmann D.S."/>
            <person name="Flajnik M.F."/>
            <person name="Houston D.W."/>
            <person name="Shendure J."/>
            <person name="DuPasquier L."/>
            <person name="Vize P.D."/>
            <person name="Zorn A.M."/>
            <person name="Ito M."/>
            <person name="Marcotte E.M."/>
            <person name="Wallingford J.B."/>
            <person name="Ito Y."/>
            <person name="Asashima M."/>
            <person name="Ueno N."/>
            <person name="Matsuda Y."/>
            <person name="Veenstra G.J."/>
            <person name="Fujiyama A."/>
            <person name="Harland R.M."/>
            <person name="Taira M."/>
            <person name="Rokhsar D.S."/>
        </authorList>
    </citation>
    <scope>NUCLEOTIDE SEQUENCE [LARGE SCALE GENOMIC DNA]</scope>
    <source>
        <strain evidence="7">J</strain>
    </source>
</reference>
<proteinExistence type="inferred from homology"/>
<comment type="similarity">
    <text evidence="1">Belongs to the stanniocalcin family.</text>
</comment>
<dbReference type="InterPro" id="IPR004978">
    <property type="entry name" value="Stanniocalcin"/>
</dbReference>
<gene>
    <name evidence="6" type="ORF">XELAEV_18018667mg</name>
</gene>
<protein>
    <recommendedName>
        <fullName evidence="8">Stanniocalcin-1</fullName>
    </recommendedName>
</protein>
<dbReference type="Pfam" id="PF03298">
    <property type="entry name" value="Stanniocalcin"/>
    <property type="match status" value="1"/>
</dbReference>
<evidence type="ECO:0008006" key="8">
    <source>
        <dbReference type="Google" id="ProtNLM"/>
    </source>
</evidence>
<accession>A0A974DDW5</accession>
<feature type="chain" id="PRO_5037422788" description="Stanniocalcin-1" evidence="5">
    <location>
        <begin position="22"/>
        <end position="253"/>
    </location>
</feature>
<evidence type="ECO:0000256" key="2">
    <source>
        <dbReference type="ARBA" id="ARBA00011748"/>
    </source>
</evidence>
<dbReference type="PANTHER" id="PTHR11245:SF1">
    <property type="entry name" value="STANNIOCALCIN-1"/>
    <property type="match status" value="1"/>
</dbReference>
<dbReference type="OMA" id="MCSIAKR"/>
<evidence type="ECO:0000256" key="5">
    <source>
        <dbReference type="SAM" id="SignalP"/>
    </source>
</evidence>
<dbReference type="PANTHER" id="PTHR11245">
    <property type="entry name" value="STANNIOCALCIN"/>
    <property type="match status" value="1"/>
</dbReference>
<sequence length="253" mass="28141">MNHVTALLLLPLLLLNSVCTGSYDSDPNDSQLGIRKGIRLASQISVEVVRCLNGALQVGCGAFACLENTTCDTDGLYDICKAFLYSAAKFDTQGKVFVKESLKCIANGVTSKVFLSIRRCSSQQRMISEVQQDCYTKMEICTVAQYNPDAITEVVHLPQHFSNRYYNTLLRSLLDCDEETVSAVKSSLMEQIGPNLASLFQVLQGDKCAQIQPRMDFNRKRNIDPQKLRVYLRNLRGESSSLVTDTQGSTEDD</sequence>
<dbReference type="EMBL" id="CM004470">
    <property type="protein sequence ID" value="OCT90052.1"/>
    <property type="molecule type" value="Genomic_DNA"/>
</dbReference>
<comment type="subunit">
    <text evidence="2">Homodimer; disulfide-linked.</text>
</comment>